<keyword evidence="4 8" id="KW-1133">Transmembrane helix</keyword>
<keyword evidence="6 8" id="KW-0472">Membrane</keyword>
<evidence type="ECO:0000256" key="4">
    <source>
        <dbReference type="ARBA" id="ARBA00022989"/>
    </source>
</evidence>
<dbReference type="Gene3D" id="1.20.5.820">
    <property type="entry name" value="Preprotein translocase SecE subunit"/>
    <property type="match status" value="1"/>
</dbReference>
<dbReference type="InterPro" id="IPR008158">
    <property type="entry name" value="Translocase_Sec61-g"/>
</dbReference>
<name>A0A7J2U1H2_9CREN</name>
<evidence type="ECO:0000256" key="8">
    <source>
        <dbReference type="SAM" id="Phobius"/>
    </source>
</evidence>
<dbReference type="GO" id="GO:0006605">
    <property type="term" value="P:protein targeting"/>
    <property type="evidence" value="ECO:0007669"/>
    <property type="project" value="InterPro"/>
</dbReference>
<dbReference type="GO" id="GO:0008320">
    <property type="term" value="F:protein transmembrane transporter activity"/>
    <property type="evidence" value="ECO:0007669"/>
    <property type="project" value="InterPro"/>
</dbReference>
<keyword evidence="2 8" id="KW-0812">Transmembrane</keyword>
<dbReference type="SUPFAM" id="SSF103456">
    <property type="entry name" value="Preprotein translocase SecE subunit"/>
    <property type="match status" value="1"/>
</dbReference>
<dbReference type="AlphaFoldDB" id="A0A7J2U1H2"/>
<comment type="subcellular location">
    <subcellularLocation>
        <location evidence="7">Endomembrane system</location>
        <topology evidence="7">Single-pass membrane protein</topology>
    </subcellularLocation>
</comment>
<feature type="transmembrane region" description="Helical" evidence="8">
    <location>
        <begin position="35"/>
        <end position="56"/>
    </location>
</feature>
<dbReference type="InterPro" id="IPR001901">
    <property type="entry name" value="Translocase_SecE/Sec61-g"/>
</dbReference>
<evidence type="ECO:0000256" key="7">
    <source>
        <dbReference type="ARBA" id="ARBA00037847"/>
    </source>
</evidence>
<protein>
    <submittedName>
        <fullName evidence="9">Protein translocase SEC61 complex subunit gamma</fullName>
    </submittedName>
</protein>
<comment type="caution">
    <text evidence="9">The sequence shown here is derived from an EMBL/GenBank/DDBJ whole genome shotgun (WGS) entry which is preliminary data.</text>
</comment>
<keyword evidence="5" id="KW-0811">Translocation</keyword>
<evidence type="ECO:0000256" key="1">
    <source>
        <dbReference type="ARBA" id="ARBA00022448"/>
    </source>
</evidence>
<accession>A0A7J2U1H2</accession>
<evidence type="ECO:0000313" key="9">
    <source>
        <dbReference type="EMBL" id="HEM66678.1"/>
    </source>
</evidence>
<dbReference type="NCBIfam" id="TIGR00327">
    <property type="entry name" value="secE_euk_arch"/>
    <property type="match status" value="1"/>
</dbReference>
<evidence type="ECO:0000256" key="5">
    <source>
        <dbReference type="ARBA" id="ARBA00023010"/>
    </source>
</evidence>
<evidence type="ECO:0000256" key="6">
    <source>
        <dbReference type="ARBA" id="ARBA00023136"/>
    </source>
</evidence>
<organism evidence="9">
    <name type="scientific">Ignisphaera aggregans</name>
    <dbReference type="NCBI Taxonomy" id="334771"/>
    <lineage>
        <taxon>Archaea</taxon>
        <taxon>Thermoproteota</taxon>
        <taxon>Thermoprotei</taxon>
        <taxon>Desulfurococcales</taxon>
        <taxon>Desulfurococcaceae</taxon>
        <taxon>Ignisphaera</taxon>
    </lineage>
</organism>
<gene>
    <name evidence="9" type="ORF">ENO26_03775</name>
</gene>
<dbReference type="InterPro" id="IPR023391">
    <property type="entry name" value="Prot_translocase_SecE_dom_sf"/>
</dbReference>
<sequence length="65" mass="7223">MSKVLKEAFKNMTKVLELAEKPEGDEFKQMMKMTLIGFVIVGIIAFAIATGLYYLMSFLGIATLS</sequence>
<dbReference type="GO" id="GO:0006886">
    <property type="term" value="P:intracellular protein transport"/>
    <property type="evidence" value="ECO:0007669"/>
    <property type="project" value="InterPro"/>
</dbReference>
<dbReference type="GO" id="GO:0016020">
    <property type="term" value="C:membrane"/>
    <property type="evidence" value="ECO:0007669"/>
    <property type="project" value="InterPro"/>
</dbReference>
<dbReference type="GO" id="GO:0012505">
    <property type="term" value="C:endomembrane system"/>
    <property type="evidence" value="ECO:0007669"/>
    <property type="project" value="UniProtKB-SubCell"/>
</dbReference>
<dbReference type="Pfam" id="PF00584">
    <property type="entry name" value="SecE"/>
    <property type="match status" value="1"/>
</dbReference>
<proteinExistence type="predicted"/>
<dbReference type="EMBL" id="DSEU01000025">
    <property type="protein sequence ID" value="HEM66678.1"/>
    <property type="molecule type" value="Genomic_DNA"/>
</dbReference>
<keyword evidence="1" id="KW-0813">Transport</keyword>
<keyword evidence="3" id="KW-0653">Protein transport</keyword>
<evidence type="ECO:0000256" key="2">
    <source>
        <dbReference type="ARBA" id="ARBA00022692"/>
    </source>
</evidence>
<reference evidence="9" key="1">
    <citation type="journal article" date="2020" name="mSystems">
        <title>Genome- and Community-Level Interaction Insights into Carbon Utilization and Element Cycling Functions of Hydrothermarchaeota in Hydrothermal Sediment.</title>
        <authorList>
            <person name="Zhou Z."/>
            <person name="Liu Y."/>
            <person name="Xu W."/>
            <person name="Pan J."/>
            <person name="Luo Z.H."/>
            <person name="Li M."/>
        </authorList>
    </citation>
    <scope>NUCLEOTIDE SEQUENCE [LARGE SCALE GENOMIC DNA]</scope>
    <source>
        <strain evidence="9">SpSt-125</strain>
    </source>
</reference>
<evidence type="ECO:0000256" key="3">
    <source>
        <dbReference type="ARBA" id="ARBA00022927"/>
    </source>
</evidence>